<feature type="repeat" description="WD" evidence="5">
    <location>
        <begin position="511"/>
        <end position="552"/>
    </location>
</feature>
<dbReference type="VEuPathDB" id="VectorBase:GBRI024354"/>
<protein>
    <recommendedName>
        <fullName evidence="6">U3 small nucleolar RNA-associated protein 13 C-terminal domain-containing protein</fullName>
    </recommendedName>
</protein>
<evidence type="ECO:0000313" key="7">
    <source>
        <dbReference type="EnsemblMetazoa" id="GBRI024354-PA"/>
    </source>
</evidence>
<comment type="subcellular location">
    <subcellularLocation>
        <location evidence="1">Nucleus</location>
        <location evidence="1">Nucleolus</location>
    </subcellularLocation>
</comment>
<dbReference type="EnsemblMetazoa" id="GBRI024354-RA">
    <property type="protein sequence ID" value="GBRI024354-PA"/>
    <property type="gene ID" value="GBRI024354"/>
</dbReference>
<dbReference type="GO" id="GO:0000480">
    <property type="term" value="P:endonucleolytic cleavage in 5'-ETS of tricistronic rRNA transcript (SSU-rRNA, 5.8S rRNA, LSU-rRNA)"/>
    <property type="evidence" value="ECO:0007669"/>
    <property type="project" value="TreeGrafter"/>
</dbReference>
<evidence type="ECO:0000313" key="8">
    <source>
        <dbReference type="Proteomes" id="UP000091820"/>
    </source>
</evidence>
<name>A0A1A9WLX0_9MUSC</name>
<dbReference type="GO" id="GO:0000472">
    <property type="term" value="P:endonucleolytic cleavage to generate mature 5'-end of SSU-rRNA from (SSU-rRNA, 5.8S rRNA, LSU-rRNA)"/>
    <property type="evidence" value="ECO:0007669"/>
    <property type="project" value="TreeGrafter"/>
</dbReference>
<keyword evidence="8" id="KW-1185">Reference proteome</keyword>
<accession>A0A1A9WLX0</accession>
<dbReference type="PROSITE" id="PS50294">
    <property type="entry name" value="WD_REPEATS_REGION"/>
    <property type="match status" value="3"/>
</dbReference>
<evidence type="ECO:0000256" key="2">
    <source>
        <dbReference type="ARBA" id="ARBA00022574"/>
    </source>
</evidence>
<feature type="domain" description="U3 small nucleolar RNA-associated protein 13 C-terminal" evidence="6">
    <location>
        <begin position="648"/>
        <end position="782"/>
    </location>
</feature>
<dbReference type="GO" id="GO:0030686">
    <property type="term" value="C:90S preribosome"/>
    <property type="evidence" value="ECO:0007669"/>
    <property type="project" value="TreeGrafter"/>
</dbReference>
<dbReference type="GO" id="GO:0032040">
    <property type="term" value="C:small-subunit processome"/>
    <property type="evidence" value="ECO:0007669"/>
    <property type="project" value="InterPro"/>
</dbReference>
<dbReference type="Proteomes" id="UP000091820">
    <property type="component" value="Unassembled WGS sequence"/>
</dbReference>
<dbReference type="InterPro" id="IPR013934">
    <property type="entry name" value="Utp13_C"/>
</dbReference>
<dbReference type="Pfam" id="PF00400">
    <property type="entry name" value="WD40"/>
    <property type="match status" value="6"/>
</dbReference>
<dbReference type="PROSITE" id="PS50082">
    <property type="entry name" value="WD_REPEATS_2"/>
    <property type="match status" value="5"/>
</dbReference>
<dbReference type="Pfam" id="PF08625">
    <property type="entry name" value="Utp13"/>
    <property type="match status" value="1"/>
</dbReference>
<sequence length="783" mass="88934">MSTLKSEKKLAADTSYTNFYTGGDVAWSKDGQHIYCLNRNEINFVNILTGLVEHTYSVSIEGDGAFNEEDEDIIYAFALAPTNDFLLTAHRSSLLRLWRLESGKVEKLWKSQHKGPVVKVVFNADSRLVCSSGGDSNLRIWDYENSRCLAAFKDFAGPSLLIHFHPNAFKTEIFAAGSDNIIYCWNFHTKQLMYKMSGHISQVTAFSFASQATDCEFMSSVGRDKVLIIWRLNGTQEKVIPVYDELEGVFYANKHEVIVAGSNGNIKLIKLKSGKISMLNESQHEYEIRHLLNNDNTQQLAVVTADHNILIFKRDTENRNLNCTKQLIGFNDEILDISFLGETERFLAMATNSKHIKLYDCEQKMNCKIITGHTDTVMCLSTPGLSNMLLSAGKDFVIILWQLDDKKCTLNCMAKNVSSHTATIGCISFAYGCSKAFASVCQSGSLKVWNLKRVNEKIEEFQFIIKYAAVAHDKEVNCVTYSPNNKIIATASQDKLAKLWSADNFTMLGILRGHSKGVWCVRFSPADQIVLTTSSDCSLRIWSLGNLTCLKRMQHSSTVLRAEFINHGKHIVSTCSDGLLKLWSIKTSMCIQTLEGHDDRVWSLAMPSNSKMYFFSAAADSKLIKWRDITDEVNNEEIDKRQMQLLQEQTLQNLLNESKNMKKAFIMALKLGKPKMSYEIINQYIKKRDHAGVEDIVATLDTDQRRLLLDHAKVWVTNSRYTQTCNLVLKYLLTEMLVHPGLQRSLNSAKLIEILMPYTQRHFKRLTTLKRDLNYLNFLVQNI</sequence>
<keyword evidence="3" id="KW-0677">Repeat</keyword>
<feature type="repeat" description="WD" evidence="5">
    <location>
        <begin position="552"/>
        <end position="593"/>
    </location>
</feature>
<dbReference type="PANTHER" id="PTHR19854:SF15">
    <property type="entry name" value="TRANSDUCIN BETA-LIKE PROTEIN 3"/>
    <property type="match status" value="1"/>
</dbReference>
<dbReference type="GO" id="GO:0034511">
    <property type="term" value="F:U3 snoRNA binding"/>
    <property type="evidence" value="ECO:0007669"/>
    <property type="project" value="TreeGrafter"/>
</dbReference>
<evidence type="ECO:0000256" key="1">
    <source>
        <dbReference type="ARBA" id="ARBA00004604"/>
    </source>
</evidence>
<keyword evidence="2 5" id="KW-0853">WD repeat</keyword>
<organism evidence="7 8">
    <name type="scientific">Glossina brevipalpis</name>
    <dbReference type="NCBI Taxonomy" id="37001"/>
    <lineage>
        <taxon>Eukaryota</taxon>
        <taxon>Metazoa</taxon>
        <taxon>Ecdysozoa</taxon>
        <taxon>Arthropoda</taxon>
        <taxon>Hexapoda</taxon>
        <taxon>Insecta</taxon>
        <taxon>Pterygota</taxon>
        <taxon>Neoptera</taxon>
        <taxon>Endopterygota</taxon>
        <taxon>Diptera</taxon>
        <taxon>Brachycera</taxon>
        <taxon>Muscomorpha</taxon>
        <taxon>Hippoboscoidea</taxon>
        <taxon>Glossinidae</taxon>
        <taxon>Glossina</taxon>
    </lineage>
</organism>
<feature type="repeat" description="WD" evidence="5">
    <location>
        <begin position="110"/>
        <end position="151"/>
    </location>
</feature>
<dbReference type="InterPro" id="IPR015943">
    <property type="entry name" value="WD40/YVTN_repeat-like_dom_sf"/>
</dbReference>
<dbReference type="STRING" id="37001.A0A1A9WLX0"/>
<evidence type="ECO:0000259" key="6">
    <source>
        <dbReference type="Pfam" id="PF08625"/>
    </source>
</evidence>
<evidence type="ECO:0000256" key="5">
    <source>
        <dbReference type="PROSITE-ProRule" id="PRU00221"/>
    </source>
</evidence>
<dbReference type="PANTHER" id="PTHR19854">
    <property type="entry name" value="TRANSDUCIN BETA-LIKE 3"/>
    <property type="match status" value="1"/>
</dbReference>
<feature type="repeat" description="WD" evidence="5">
    <location>
        <begin position="469"/>
        <end position="504"/>
    </location>
</feature>
<evidence type="ECO:0000256" key="3">
    <source>
        <dbReference type="ARBA" id="ARBA00022737"/>
    </source>
</evidence>
<proteinExistence type="predicted"/>
<evidence type="ECO:0000256" key="4">
    <source>
        <dbReference type="ARBA" id="ARBA00023242"/>
    </source>
</evidence>
<dbReference type="Gene3D" id="2.130.10.10">
    <property type="entry name" value="YVTN repeat-like/Quinoprotein amine dehydrogenase"/>
    <property type="match status" value="5"/>
</dbReference>
<reference evidence="7" key="2">
    <citation type="submission" date="2020-05" db="UniProtKB">
        <authorList>
            <consortium name="EnsemblMetazoa"/>
        </authorList>
    </citation>
    <scope>IDENTIFICATION</scope>
    <source>
        <strain evidence="7">IAEA</strain>
    </source>
</reference>
<dbReference type="CDD" id="cd00200">
    <property type="entry name" value="WD40"/>
    <property type="match status" value="1"/>
</dbReference>
<dbReference type="InterPro" id="IPR036322">
    <property type="entry name" value="WD40_repeat_dom_sf"/>
</dbReference>
<dbReference type="SMART" id="SM00320">
    <property type="entry name" value="WD40"/>
    <property type="match status" value="12"/>
</dbReference>
<keyword evidence="4" id="KW-0539">Nucleus</keyword>
<reference evidence="8" key="1">
    <citation type="submission" date="2014-03" db="EMBL/GenBank/DDBJ databases">
        <authorList>
            <person name="Aksoy S."/>
            <person name="Warren W."/>
            <person name="Wilson R.K."/>
        </authorList>
    </citation>
    <scope>NUCLEOTIDE SEQUENCE [LARGE SCALE GENOMIC DNA]</scope>
    <source>
        <strain evidence="8">IAEA</strain>
    </source>
</reference>
<dbReference type="InterPro" id="IPR001680">
    <property type="entry name" value="WD40_rpt"/>
</dbReference>
<dbReference type="SUPFAM" id="SSF50978">
    <property type="entry name" value="WD40 repeat-like"/>
    <property type="match status" value="2"/>
</dbReference>
<dbReference type="AlphaFoldDB" id="A0A1A9WLX0"/>
<feature type="repeat" description="WD" evidence="5">
    <location>
        <begin position="370"/>
        <end position="411"/>
    </location>
</feature>